<dbReference type="AlphaFoldDB" id="A0A9Q0RCU2"/>
<feature type="region of interest" description="Disordered" evidence="1">
    <location>
        <begin position="297"/>
        <end position="323"/>
    </location>
</feature>
<feature type="compositionally biased region" description="Polar residues" evidence="1">
    <location>
        <begin position="297"/>
        <end position="311"/>
    </location>
</feature>
<feature type="compositionally biased region" description="Basic residues" evidence="1">
    <location>
        <begin position="169"/>
        <end position="187"/>
    </location>
</feature>
<name>A0A9Q0RCU2_ANAIG</name>
<organism evidence="2 3">
    <name type="scientific">Anaeramoeba ignava</name>
    <name type="common">Anaerobic marine amoeba</name>
    <dbReference type="NCBI Taxonomy" id="1746090"/>
    <lineage>
        <taxon>Eukaryota</taxon>
        <taxon>Metamonada</taxon>
        <taxon>Anaeramoebidae</taxon>
        <taxon>Anaeramoeba</taxon>
    </lineage>
</organism>
<keyword evidence="3" id="KW-1185">Reference proteome</keyword>
<protein>
    <submittedName>
        <fullName evidence="2">Uncharacterized protein</fullName>
    </submittedName>
</protein>
<dbReference type="Proteomes" id="UP001149090">
    <property type="component" value="Unassembled WGS sequence"/>
</dbReference>
<feature type="compositionally biased region" description="Basic and acidic residues" evidence="1">
    <location>
        <begin position="155"/>
        <end position="168"/>
    </location>
</feature>
<gene>
    <name evidence="2" type="ORF">M0811_07062</name>
</gene>
<feature type="region of interest" description="Disordered" evidence="1">
    <location>
        <begin position="155"/>
        <end position="190"/>
    </location>
</feature>
<feature type="compositionally biased region" description="Polar residues" evidence="1">
    <location>
        <begin position="372"/>
        <end position="382"/>
    </location>
</feature>
<comment type="caution">
    <text evidence="2">The sequence shown here is derived from an EMBL/GenBank/DDBJ whole genome shotgun (WGS) entry which is preliminary data.</text>
</comment>
<accession>A0A9Q0RCU2</accession>
<evidence type="ECO:0000313" key="2">
    <source>
        <dbReference type="EMBL" id="KAJ5075492.1"/>
    </source>
</evidence>
<sequence length="394" mass="45014">MADKQFEENLIFKNILSHGLGVSSKHTGKSITIHDLHQLPIGETFITTTGNVIERISENQGVLNETKIFEFGIGINKKSNENIGEDSIKKSMGKAQQEEEKLSKLACTLQSKFLEEKYLPIIDIDEFLYPEINEENWLYSPNQSLLLERRTVKENFDPHSQNRHDRMKTPHTSHSRSNSARRKSVKKDKKERIAVAKMKDILVQERLDSTFSSIPIVTPMKVSEQIQNENSSTIFSKNQDDFLKIQEKKIRPSKIMNPPIFEQFANPKSDLILEKSQENKKNSQSFELANQTSNILTSSNVQKQMNPNPSAKPSLAMPIKPPTDGEIKNALEYSNRLILMSRQMRQKEEPAKSESVGESNKSSLYPKKITKTPISSKRTTPSHSRRSSFSKERK</sequence>
<dbReference type="OrthoDB" id="10649325at2759"/>
<reference evidence="2" key="1">
    <citation type="submission" date="2022-10" db="EMBL/GenBank/DDBJ databases">
        <title>Novel sulphate-reducing endosymbionts in the free-living metamonad Anaeramoeba.</title>
        <authorList>
            <person name="Jerlstrom-Hultqvist J."/>
            <person name="Cepicka I."/>
            <person name="Gallot-Lavallee L."/>
            <person name="Salas-Leiva D."/>
            <person name="Curtis B.A."/>
            <person name="Zahonova K."/>
            <person name="Pipaliya S."/>
            <person name="Dacks J."/>
            <person name="Roger A.J."/>
        </authorList>
    </citation>
    <scope>NUCLEOTIDE SEQUENCE</scope>
    <source>
        <strain evidence="2">BMAN</strain>
    </source>
</reference>
<feature type="region of interest" description="Disordered" evidence="1">
    <location>
        <begin position="341"/>
        <end position="394"/>
    </location>
</feature>
<dbReference type="EMBL" id="JAPDFW010000064">
    <property type="protein sequence ID" value="KAJ5075492.1"/>
    <property type="molecule type" value="Genomic_DNA"/>
</dbReference>
<evidence type="ECO:0000256" key="1">
    <source>
        <dbReference type="SAM" id="MobiDB-lite"/>
    </source>
</evidence>
<proteinExistence type="predicted"/>
<evidence type="ECO:0000313" key="3">
    <source>
        <dbReference type="Proteomes" id="UP001149090"/>
    </source>
</evidence>